<keyword evidence="2" id="KW-1185">Reference proteome</keyword>
<reference evidence="1" key="1">
    <citation type="submission" date="2023-10" db="EMBL/GenBank/DDBJ databases">
        <authorList>
            <person name="Chen Y."/>
            <person name="Shah S."/>
            <person name="Dougan E. K."/>
            <person name="Thang M."/>
            <person name="Chan C."/>
        </authorList>
    </citation>
    <scope>NUCLEOTIDE SEQUENCE [LARGE SCALE GENOMIC DNA]</scope>
</reference>
<dbReference type="Proteomes" id="UP001189429">
    <property type="component" value="Unassembled WGS sequence"/>
</dbReference>
<protein>
    <submittedName>
        <fullName evidence="1">Uncharacterized protein</fullName>
    </submittedName>
</protein>
<organism evidence="1 2">
    <name type="scientific">Prorocentrum cordatum</name>
    <dbReference type="NCBI Taxonomy" id="2364126"/>
    <lineage>
        <taxon>Eukaryota</taxon>
        <taxon>Sar</taxon>
        <taxon>Alveolata</taxon>
        <taxon>Dinophyceae</taxon>
        <taxon>Prorocentrales</taxon>
        <taxon>Prorocentraceae</taxon>
        <taxon>Prorocentrum</taxon>
    </lineage>
</organism>
<proteinExistence type="predicted"/>
<evidence type="ECO:0000313" key="1">
    <source>
        <dbReference type="EMBL" id="CAK0800029.1"/>
    </source>
</evidence>
<dbReference type="EMBL" id="CAUYUJ010002276">
    <property type="protein sequence ID" value="CAK0800029.1"/>
    <property type="molecule type" value="Genomic_DNA"/>
</dbReference>
<feature type="non-terminal residue" evidence="1">
    <location>
        <position position="1"/>
    </location>
</feature>
<name>A0ABN9Q2V1_9DINO</name>
<sequence length="123" mass="13715">ATLDAQLVKIEKTIDDKLEAKVSGLAATVGVQGQMLKKITDRLEKSETRLNAMEQMAQDRLMATTLERVAKDIISECATVQAASLIRIRAYDLQKKVTLDFPSPAMASDFQMNFRKLSESYSM</sequence>
<accession>A0ABN9Q2V1</accession>
<gene>
    <name evidence="1" type="ORF">PCOR1329_LOCUS8314</name>
</gene>
<evidence type="ECO:0000313" key="2">
    <source>
        <dbReference type="Proteomes" id="UP001189429"/>
    </source>
</evidence>
<comment type="caution">
    <text evidence="1">The sequence shown here is derived from an EMBL/GenBank/DDBJ whole genome shotgun (WGS) entry which is preliminary data.</text>
</comment>
<feature type="non-terminal residue" evidence="1">
    <location>
        <position position="123"/>
    </location>
</feature>